<evidence type="ECO:0000259" key="1">
    <source>
        <dbReference type="Pfam" id="PF06744"/>
    </source>
</evidence>
<proteinExistence type="predicted"/>
<name>A0A0W0ZB12_LEGSP</name>
<dbReference type="AlphaFoldDB" id="A0A0W0ZB12"/>
<organism evidence="5 6">
    <name type="scientific">Legionella spiritensis</name>
    <dbReference type="NCBI Taxonomy" id="452"/>
    <lineage>
        <taxon>Bacteria</taxon>
        <taxon>Pseudomonadati</taxon>
        <taxon>Pseudomonadota</taxon>
        <taxon>Gammaproteobacteria</taxon>
        <taxon>Legionellales</taxon>
        <taxon>Legionellaceae</taxon>
        <taxon>Legionella</taxon>
    </lineage>
</organism>
<feature type="domain" description="Type VI secretion system IcmF C-terminal" evidence="1">
    <location>
        <begin position="852"/>
        <end position="953"/>
    </location>
</feature>
<dbReference type="SUPFAM" id="SSF52540">
    <property type="entry name" value="P-loop containing nucleoside triphosphate hydrolases"/>
    <property type="match status" value="1"/>
</dbReference>
<dbReference type="InterPro" id="IPR009612">
    <property type="entry name" value="IcmF-rel"/>
</dbReference>
<dbReference type="Pfam" id="PF21070">
    <property type="entry name" value="IcmF_helical"/>
    <property type="match status" value="1"/>
</dbReference>
<dbReference type="Proteomes" id="UP000054877">
    <property type="component" value="Unassembled WGS sequence"/>
</dbReference>
<dbReference type="InterPro" id="IPR025743">
    <property type="entry name" value="TssM1_N"/>
</dbReference>
<evidence type="ECO:0000259" key="2">
    <source>
        <dbReference type="Pfam" id="PF06761"/>
    </source>
</evidence>
<dbReference type="PATRIC" id="fig|452.5.peg.159"/>
<dbReference type="Pfam" id="PF14331">
    <property type="entry name" value="IcmF-related_N"/>
    <property type="match status" value="1"/>
</dbReference>
<gene>
    <name evidence="5" type="ORF">Lspi_0146</name>
</gene>
<dbReference type="Pfam" id="PF06744">
    <property type="entry name" value="IcmF_C"/>
    <property type="match status" value="1"/>
</dbReference>
<evidence type="ECO:0000313" key="5">
    <source>
        <dbReference type="EMBL" id="KTD66083.1"/>
    </source>
</evidence>
<comment type="caution">
    <text evidence="5">The sequence shown here is derived from an EMBL/GenBank/DDBJ whole genome shotgun (WGS) entry which is preliminary data.</text>
</comment>
<reference evidence="5 6" key="1">
    <citation type="submission" date="2015-11" db="EMBL/GenBank/DDBJ databases">
        <title>Genomic analysis of 38 Legionella species identifies large and diverse effector repertoires.</title>
        <authorList>
            <person name="Burstein D."/>
            <person name="Amaro F."/>
            <person name="Zusman T."/>
            <person name="Lifshitz Z."/>
            <person name="Cohen O."/>
            <person name="Gilbert J.A."/>
            <person name="Pupko T."/>
            <person name="Shuman H.A."/>
            <person name="Segal G."/>
        </authorList>
    </citation>
    <scope>NUCLEOTIDE SEQUENCE [LARGE SCALE GENOMIC DNA]</scope>
    <source>
        <strain evidence="5 6">Mt.St.Helens-9</strain>
    </source>
</reference>
<evidence type="ECO:0000259" key="4">
    <source>
        <dbReference type="Pfam" id="PF21070"/>
    </source>
</evidence>
<feature type="domain" description="IcmF-related" evidence="2">
    <location>
        <begin position="404"/>
        <end position="635"/>
    </location>
</feature>
<feature type="domain" description="Type VI secretion system component TssM1 helical" evidence="4">
    <location>
        <begin position="745"/>
        <end position="843"/>
    </location>
</feature>
<sequence length="974" mass="111743">MDKSLQALCDSLKRIFAQLKPQQNPLSFLLLIGKTGQGKTTLLKQSNLFHLEIEQEHPIHVFYNNHGVIVELGESWLNRSENLLAFSLKQLNRCHSNIKISGLVLCVDSSELLLTEPVQLMEQCKSHTQLLERFGNELGYRADTAIFVTKLDALAGFCEFFQAEHTSELNKPFGFSLNNNLRKDRFINHYKTQFDHMLEVTGQQIINKLHPARSSVKRTLIREFPLQLASLRVPLQILLQNLNHHLFHLQALYFTSAEQGGLSVDKLNKKIQHEYALAVQDRFPQSNNYRAYFIEGAIKTFQDQTKHHSPSMSTNHKAIAGVAAGFAGLFLCVLGYQHITTSKLLDGASKELLAYETLIVQPDNKTSAIHHLSQAENMLDLIPVNLFSSSLIEQLKGQLHRNTKHHLQDNFLPDLIGNLEEVISNPSQTQLARYKALKVYLMLGESEHFSEPEVINWFHESWKAKNPDKPIEKDLLLLKKAIKQPLQPIAINRQLISDTRNYLNALPAAYLYYSLAKGSFPQEKTLINIEGFDLTNKELPIYYTKEGFSQIMALLPKITTQLQLDNWILARQDLGNLYLQLQQAYCFEYVTWWQNFIRRTHPQHYQGYQQARQLAQTLQQTNAISHLIELIQQHTSPDLSNNALLFNQEIASQFTALNLMSHSSIKELNINITELEKFLTTLGVVNDHGRTVFELTRARFNDESQSDPLSALYRLSRQLPEPVSGWAKQIADDTWYIFITESREYLNRKWQATVYNEYQSAISNRYPFEPNQPVEISLAEFDRFFAPKGTLNNFVNHYVKPFLDVSKPQWQPKEHDGYMMPISNDIINELIRANVISNMFFPENSNKSKIDFTLQKINLDPVVASLQLTIGDIKLTDNQDSESYTFFNWPQSNARLALYSIEGAHYELEESGPWAFFKILQKVNVLVDNNDSASLQILFEVNGNSGRYILKTQNPINPFSPGVLTGFNLNKEIT</sequence>
<dbReference type="RefSeq" id="WP_058482095.1">
    <property type="nucleotide sequence ID" value="NZ_CAAAII010000009.1"/>
</dbReference>
<keyword evidence="6" id="KW-1185">Reference proteome</keyword>
<feature type="domain" description="Type VI secretion system component TssM1 N-terminal" evidence="3">
    <location>
        <begin position="88"/>
        <end position="297"/>
    </location>
</feature>
<dbReference type="InterPro" id="IPR010623">
    <property type="entry name" value="IcmF_C"/>
</dbReference>
<dbReference type="NCBIfam" id="NF038226">
    <property type="entry name" value="IcmF_IVB"/>
    <property type="match status" value="1"/>
</dbReference>
<dbReference type="PANTHER" id="PTHR36153">
    <property type="entry name" value="INNER MEMBRANE PROTEIN-RELATED"/>
    <property type="match status" value="1"/>
</dbReference>
<dbReference type="EMBL" id="LNYX01000002">
    <property type="protein sequence ID" value="KTD66083.1"/>
    <property type="molecule type" value="Genomic_DNA"/>
</dbReference>
<dbReference type="OrthoDB" id="9758229at2"/>
<dbReference type="STRING" id="452.Lspi_0146"/>
<dbReference type="InterPro" id="IPR048677">
    <property type="entry name" value="TssM1_hel"/>
</dbReference>
<dbReference type="InterPro" id="IPR053156">
    <property type="entry name" value="T6SS_TssM-like"/>
</dbReference>
<evidence type="ECO:0000313" key="6">
    <source>
        <dbReference type="Proteomes" id="UP000054877"/>
    </source>
</evidence>
<dbReference type="PANTHER" id="PTHR36153:SF1">
    <property type="entry name" value="TYPE VI SECRETION SYSTEM COMPONENT TSSM1"/>
    <property type="match status" value="1"/>
</dbReference>
<evidence type="ECO:0000259" key="3">
    <source>
        <dbReference type="Pfam" id="PF14331"/>
    </source>
</evidence>
<accession>A0A0W0ZB12</accession>
<dbReference type="InterPro" id="IPR027417">
    <property type="entry name" value="P-loop_NTPase"/>
</dbReference>
<dbReference type="Pfam" id="PF06761">
    <property type="entry name" value="IcmF-related"/>
    <property type="match status" value="1"/>
</dbReference>
<protein>
    <submittedName>
        <fullName evidence="5">IcmF</fullName>
    </submittedName>
</protein>